<keyword evidence="2" id="KW-1185">Reference proteome</keyword>
<protein>
    <submittedName>
        <fullName evidence="1">Uncharacterized protein</fullName>
    </submittedName>
</protein>
<proteinExistence type="predicted"/>
<reference evidence="2" key="1">
    <citation type="submission" date="2016-06" db="EMBL/GenBank/DDBJ databases">
        <title>Complete genome sequence of Actinoalloteichus fjordicus DSM 46855 (=ADI127-17), type strain of the new species Actinoalloteichus fjordicus.</title>
        <authorList>
            <person name="Ruckert C."/>
            <person name="Nouioui I."/>
            <person name="Willmese J."/>
            <person name="van Wezel G."/>
            <person name="Klenk H.-P."/>
            <person name="Kalinowski J."/>
            <person name="Zotchev S.B."/>
        </authorList>
    </citation>
    <scope>NUCLEOTIDE SEQUENCE [LARGE SCALE GENOMIC DNA]</scope>
    <source>
        <strain evidence="2">ADI127-7</strain>
    </source>
</reference>
<gene>
    <name evidence="1" type="ORF">UA74_03180</name>
</gene>
<evidence type="ECO:0000313" key="1">
    <source>
        <dbReference type="EMBL" id="APU12719.1"/>
    </source>
</evidence>
<sequence>MNATTPAAAGSTLASGIRAESGRRVGSLIRESAPELRLGCSVPQVVGDLTVTDD</sequence>
<accession>A0AAC9LAE7</accession>
<dbReference type="Proteomes" id="UP000185511">
    <property type="component" value="Chromosome"/>
</dbReference>
<evidence type="ECO:0000313" key="2">
    <source>
        <dbReference type="Proteomes" id="UP000185511"/>
    </source>
</evidence>
<dbReference type="KEGG" id="acad:UA74_03180"/>
<dbReference type="EMBL" id="CP016076">
    <property type="protein sequence ID" value="APU12719.1"/>
    <property type="molecule type" value="Genomic_DNA"/>
</dbReference>
<name>A0AAC9LAE7_9PSEU</name>
<organism evidence="1 2">
    <name type="scientific">Actinoalloteichus fjordicus</name>
    <dbReference type="NCBI Taxonomy" id="1612552"/>
    <lineage>
        <taxon>Bacteria</taxon>
        <taxon>Bacillati</taxon>
        <taxon>Actinomycetota</taxon>
        <taxon>Actinomycetes</taxon>
        <taxon>Pseudonocardiales</taxon>
        <taxon>Pseudonocardiaceae</taxon>
        <taxon>Actinoalloteichus</taxon>
    </lineage>
</organism>
<dbReference type="AlphaFoldDB" id="A0AAC9LAE7"/>